<feature type="transmembrane region" description="Helical" evidence="1">
    <location>
        <begin position="217"/>
        <end position="242"/>
    </location>
</feature>
<name>A0ABQ0N824_9LACO</name>
<accession>A0ABQ0N824</accession>
<evidence type="ECO:0000256" key="1">
    <source>
        <dbReference type="SAM" id="Phobius"/>
    </source>
</evidence>
<keyword evidence="1" id="KW-1133">Transmembrane helix</keyword>
<keyword evidence="1" id="KW-0812">Transmembrane</keyword>
<proteinExistence type="predicted"/>
<feature type="transmembrane region" description="Helical" evidence="1">
    <location>
        <begin position="187"/>
        <end position="205"/>
    </location>
</feature>
<gene>
    <name evidence="2" type="ORF">LPPLD21_00757</name>
</gene>
<feature type="transmembrane region" description="Helical" evidence="1">
    <location>
        <begin position="314"/>
        <end position="331"/>
    </location>
</feature>
<sequence length="624" mass="70630">MSVILSSATAYPTVSFNQVQFPIDYINKHDLNERMLLSLMHKNRTAIIIIGLATLFIISPLLLNHQALYGVDGPFQYSRIYEAAMQLKNHNFSFINLYSFQQAGRIVNSLYSPLVAVLCGALLLLVGNWFRFQIITLFIVYFLGGYLMYNAAQKLRLPPKLAIALSVIFLSSSAVYGFLFGIMWRSIAVSLLPIFIGPILDLYHGDWSLPSMLKLGIFVGLLAQFQVLTIGMFLPFLIPFFIHGIWQSRKKLYTSLNFLAGVLLALILSLNALIPMFEVYHGNTLIAPVGMDLMDHASRVLQPIYTSVYSNSDIVLTIIAYAMLTGLILFWSRLLPFTKLFVSVSLFYLLLSTNFFPWDIVQNSMPFLQSFLQMPSRITLIADPFIMLSAALIYYDTARNTKSVSLHQGLLAISVFLGILSLSLCTQRVAQNIHSIMDPNTTLAQGIGTSPQNVHTELTTITQLQPKFHTRHIGNLIKAIDRTVPDYMPVSKRIKNDPDAYKAVYRKYRQSFSEQQHLFKYHVIHSGIRLTWKSTVAKSRVIPVVAYQRSILTLNGTRLSQKQITRNWIGNITVHQQRGRNILTIRYVPSHLTVLSKTISYIAWVIVLILVSLIKVPLTKSLKN</sequence>
<dbReference type="Proteomes" id="UP000236162">
    <property type="component" value="Unassembled WGS sequence"/>
</dbReference>
<evidence type="ECO:0008006" key="4">
    <source>
        <dbReference type="Google" id="ProtNLM"/>
    </source>
</evidence>
<dbReference type="RefSeq" id="WP_021730536.1">
    <property type="nucleotide sequence ID" value="NZ_CP028423.1"/>
</dbReference>
<evidence type="ECO:0000313" key="2">
    <source>
        <dbReference type="EMBL" id="GBF01253.1"/>
    </source>
</evidence>
<feature type="transmembrane region" description="Helical" evidence="1">
    <location>
        <begin position="409"/>
        <end position="430"/>
    </location>
</feature>
<feature type="transmembrane region" description="Helical" evidence="1">
    <location>
        <begin position="132"/>
        <end position="149"/>
    </location>
</feature>
<dbReference type="EMBL" id="BDOR01000002">
    <property type="protein sequence ID" value="GBF01253.1"/>
    <property type="molecule type" value="Genomic_DNA"/>
</dbReference>
<reference evidence="2 3" key="1">
    <citation type="submission" date="2017-04" db="EMBL/GenBank/DDBJ databases">
        <title>In vitro and in silico characterization of Lactobacillus paraplantarum D2-1, a starter culture for soymilk fermentation.</title>
        <authorList>
            <person name="Endo A."/>
            <person name="Sasaki F."/>
            <person name="Maeno S."/>
            <person name="Kanesaki Y."/>
            <person name="Kubota E."/>
            <person name="Torres G.A."/>
            <person name="Tomita S."/>
            <person name="Nakagawa J."/>
        </authorList>
    </citation>
    <scope>NUCLEOTIDE SEQUENCE [LARGE SCALE GENOMIC DNA]</scope>
    <source>
        <strain evidence="2 3">D2-1</strain>
    </source>
</reference>
<feature type="transmembrane region" description="Helical" evidence="1">
    <location>
        <begin position="340"/>
        <end position="358"/>
    </location>
</feature>
<keyword evidence="3" id="KW-1185">Reference proteome</keyword>
<comment type="caution">
    <text evidence="2">The sequence shown here is derived from an EMBL/GenBank/DDBJ whole genome shotgun (WGS) entry which is preliminary data.</text>
</comment>
<feature type="transmembrane region" description="Helical" evidence="1">
    <location>
        <begin position="161"/>
        <end position="180"/>
    </location>
</feature>
<organism evidence="2 3">
    <name type="scientific">Lactiplantibacillus paraplantarum</name>
    <dbReference type="NCBI Taxonomy" id="60520"/>
    <lineage>
        <taxon>Bacteria</taxon>
        <taxon>Bacillati</taxon>
        <taxon>Bacillota</taxon>
        <taxon>Bacilli</taxon>
        <taxon>Lactobacillales</taxon>
        <taxon>Lactobacillaceae</taxon>
        <taxon>Lactiplantibacillus</taxon>
    </lineage>
</organism>
<feature type="transmembrane region" description="Helical" evidence="1">
    <location>
        <begin position="254"/>
        <end position="274"/>
    </location>
</feature>
<feature type="transmembrane region" description="Helical" evidence="1">
    <location>
        <begin position="599"/>
        <end position="618"/>
    </location>
</feature>
<protein>
    <recommendedName>
        <fullName evidence="4">Cell division protein</fullName>
    </recommendedName>
</protein>
<feature type="transmembrane region" description="Helical" evidence="1">
    <location>
        <begin position="106"/>
        <end position="125"/>
    </location>
</feature>
<keyword evidence="1" id="KW-0472">Membrane</keyword>
<evidence type="ECO:0000313" key="3">
    <source>
        <dbReference type="Proteomes" id="UP000236162"/>
    </source>
</evidence>
<feature type="transmembrane region" description="Helical" evidence="1">
    <location>
        <begin position="45"/>
        <end position="63"/>
    </location>
</feature>